<accession>A0A7W6LJ87</accession>
<comment type="similarity">
    <text evidence="2">Belongs to the FliQ/MopD/SpaQ family.</text>
</comment>
<keyword evidence="9" id="KW-1185">Reference proteome</keyword>
<evidence type="ECO:0000256" key="7">
    <source>
        <dbReference type="SAM" id="Phobius"/>
    </source>
</evidence>
<comment type="caution">
    <text evidence="8">The sequence shown here is derived from an EMBL/GenBank/DDBJ whole genome shotgun (WGS) entry which is preliminary data.</text>
</comment>
<dbReference type="Pfam" id="PF01313">
    <property type="entry name" value="Bac_export_3"/>
    <property type="match status" value="1"/>
</dbReference>
<dbReference type="PANTHER" id="PTHR34040">
    <property type="entry name" value="FLAGELLAR BIOSYNTHETIC PROTEIN FLIQ"/>
    <property type="match status" value="1"/>
</dbReference>
<sequence length="89" mass="9293">MDPNLVISEINAASMATFIFAGPLLIAAAIIGLLIAVFQAATQIQEQTISQIVKILVLSAGLVASGGALVSPLVQHAEHILNDFPDMVR</sequence>
<evidence type="ECO:0000256" key="2">
    <source>
        <dbReference type="ARBA" id="ARBA00006156"/>
    </source>
</evidence>
<dbReference type="GO" id="GO:0009306">
    <property type="term" value="P:protein secretion"/>
    <property type="evidence" value="ECO:0007669"/>
    <property type="project" value="InterPro"/>
</dbReference>
<dbReference type="EMBL" id="JACIEC010000003">
    <property type="protein sequence ID" value="MBB4144383.1"/>
    <property type="molecule type" value="Genomic_DNA"/>
</dbReference>
<dbReference type="PANTHER" id="PTHR34040:SF2">
    <property type="entry name" value="FLAGELLAR BIOSYNTHETIC PROTEIN FLIQ"/>
    <property type="match status" value="1"/>
</dbReference>
<keyword evidence="5 7" id="KW-1133">Transmembrane helix</keyword>
<name>A0A7W6LJ87_9HYPH</name>
<dbReference type="GO" id="GO:0005886">
    <property type="term" value="C:plasma membrane"/>
    <property type="evidence" value="ECO:0007669"/>
    <property type="project" value="UniProtKB-SubCell"/>
</dbReference>
<evidence type="ECO:0000256" key="6">
    <source>
        <dbReference type="ARBA" id="ARBA00023136"/>
    </source>
</evidence>
<dbReference type="PIRSF" id="PIRSF004669">
    <property type="entry name" value="FliQ"/>
    <property type="match status" value="1"/>
</dbReference>
<evidence type="ECO:0000256" key="1">
    <source>
        <dbReference type="ARBA" id="ARBA00004651"/>
    </source>
</evidence>
<dbReference type="Proteomes" id="UP000519897">
    <property type="component" value="Unassembled WGS sequence"/>
</dbReference>
<feature type="transmembrane region" description="Helical" evidence="7">
    <location>
        <begin position="52"/>
        <end position="74"/>
    </location>
</feature>
<reference evidence="8 9" key="1">
    <citation type="submission" date="2020-08" db="EMBL/GenBank/DDBJ databases">
        <title>Genomic Encyclopedia of Type Strains, Phase IV (KMG-IV): sequencing the most valuable type-strain genomes for metagenomic binning, comparative biology and taxonomic classification.</title>
        <authorList>
            <person name="Goeker M."/>
        </authorList>
    </citation>
    <scope>NUCLEOTIDE SEQUENCE [LARGE SCALE GENOMIC DNA]</scope>
    <source>
        <strain evidence="8 9">DSM 29514</strain>
    </source>
</reference>
<dbReference type="PRINTS" id="PR00952">
    <property type="entry name" value="TYPE3IMQPROT"/>
</dbReference>
<comment type="subcellular location">
    <subcellularLocation>
        <location evidence="1">Cell membrane</location>
        <topology evidence="1">Multi-pass membrane protein</topology>
    </subcellularLocation>
</comment>
<evidence type="ECO:0000256" key="3">
    <source>
        <dbReference type="ARBA" id="ARBA00022475"/>
    </source>
</evidence>
<keyword evidence="3" id="KW-1003">Cell membrane</keyword>
<evidence type="ECO:0000313" key="8">
    <source>
        <dbReference type="EMBL" id="MBB4144383.1"/>
    </source>
</evidence>
<dbReference type="AlphaFoldDB" id="A0A7W6LJ87"/>
<protein>
    <submittedName>
        <fullName evidence="8">Type III secretory pathway component EscS</fullName>
    </submittedName>
</protein>
<evidence type="ECO:0000256" key="5">
    <source>
        <dbReference type="ARBA" id="ARBA00022989"/>
    </source>
</evidence>
<evidence type="ECO:0000313" key="9">
    <source>
        <dbReference type="Proteomes" id="UP000519897"/>
    </source>
</evidence>
<dbReference type="RefSeq" id="WP_062556490.1">
    <property type="nucleotide sequence ID" value="NZ_CP049249.1"/>
</dbReference>
<proteinExistence type="inferred from homology"/>
<keyword evidence="4 7" id="KW-0812">Transmembrane</keyword>
<feature type="transmembrane region" description="Helical" evidence="7">
    <location>
        <begin position="12"/>
        <end position="40"/>
    </location>
</feature>
<keyword evidence="6 7" id="KW-0472">Membrane</keyword>
<dbReference type="InterPro" id="IPR002191">
    <property type="entry name" value="Bac_export_3"/>
</dbReference>
<organism evidence="8 9">
    <name type="scientific">Rhizobium rhizoryzae</name>
    <dbReference type="NCBI Taxonomy" id="451876"/>
    <lineage>
        <taxon>Bacteria</taxon>
        <taxon>Pseudomonadati</taxon>
        <taxon>Pseudomonadota</taxon>
        <taxon>Alphaproteobacteria</taxon>
        <taxon>Hyphomicrobiales</taxon>
        <taxon>Rhizobiaceae</taxon>
        <taxon>Rhizobium/Agrobacterium group</taxon>
        <taxon>Rhizobium</taxon>
    </lineage>
</organism>
<gene>
    <name evidence="8" type="ORF">GGQ72_002940</name>
</gene>
<evidence type="ECO:0000256" key="4">
    <source>
        <dbReference type="ARBA" id="ARBA00022692"/>
    </source>
</evidence>